<evidence type="ECO:0000313" key="3">
    <source>
        <dbReference type="EMBL" id="GIF83784.1"/>
    </source>
</evidence>
<organism evidence="3 4">
    <name type="scientific">Catellatospora bangladeshensis</name>
    <dbReference type="NCBI Taxonomy" id="310355"/>
    <lineage>
        <taxon>Bacteria</taxon>
        <taxon>Bacillati</taxon>
        <taxon>Actinomycetota</taxon>
        <taxon>Actinomycetes</taxon>
        <taxon>Micromonosporales</taxon>
        <taxon>Micromonosporaceae</taxon>
        <taxon>Catellatospora</taxon>
    </lineage>
</organism>
<keyword evidence="2" id="KW-0812">Transmembrane</keyword>
<protein>
    <submittedName>
        <fullName evidence="3">Uncharacterized protein</fullName>
    </submittedName>
</protein>
<evidence type="ECO:0000313" key="4">
    <source>
        <dbReference type="Proteomes" id="UP000601223"/>
    </source>
</evidence>
<evidence type="ECO:0000256" key="1">
    <source>
        <dbReference type="SAM" id="MobiDB-lite"/>
    </source>
</evidence>
<dbReference type="RefSeq" id="WP_203751087.1">
    <property type="nucleotide sequence ID" value="NZ_BONF01000031.1"/>
</dbReference>
<feature type="region of interest" description="Disordered" evidence="1">
    <location>
        <begin position="28"/>
        <end position="47"/>
    </location>
</feature>
<evidence type="ECO:0000256" key="2">
    <source>
        <dbReference type="SAM" id="Phobius"/>
    </source>
</evidence>
<feature type="transmembrane region" description="Helical" evidence="2">
    <location>
        <begin position="6"/>
        <end position="23"/>
    </location>
</feature>
<keyword evidence="2" id="KW-0472">Membrane</keyword>
<comment type="caution">
    <text evidence="3">The sequence shown here is derived from an EMBL/GenBank/DDBJ whole genome shotgun (WGS) entry which is preliminary data.</text>
</comment>
<reference evidence="3 4" key="1">
    <citation type="submission" date="2021-01" db="EMBL/GenBank/DDBJ databases">
        <title>Whole genome shotgun sequence of Catellatospora bangladeshensis NBRC 107357.</title>
        <authorList>
            <person name="Komaki H."/>
            <person name="Tamura T."/>
        </authorList>
    </citation>
    <scope>NUCLEOTIDE SEQUENCE [LARGE SCALE GENOMIC DNA]</scope>
    <source>
        <strain evidence="3 4">NBRC 107357</strain>
    </source>
</reference>
<name>A0A8J3JVB8_9ACTN</name>
<dbReference type="Proteomes" id="UP000601223">
    <property type="component" value="Unassembled WGS sequence"/>
</dbReference>
<dbReference type="AlphaFoldDB" id="A0A8J3JVB8"/>
<keyword evidence="2" id="KW-1133">Transmembrane helix</keyword>
<dbReference type="EMBL" id="BONF01000031">
    <property type="protein sequence ID" value="GIF83784.1"/>
    <property type="molecule type" value="Genomic_DNA"/>
</dbReference>
<accession>A0A8J3JVB8</accession>
<proteinExistence type="predicted"/>
<keyword evidence="4" id="KW-1185">Reference proteome</keyword>
<gene>
    <name evidence="3" type="ORF">Cba03nite_51330</name>
</gene>
<sequence length="60" mass="6668">MEIFLGVLVGGAALVTVLLLIVARRSRNRSTLDPSKDLYGGVPRGTEVHPTVFDWEQYRP</sequence>